<dbReference type="GO" id="GO:0016787">
    <property type="term" value="F:hydrolase activity"/>
    <property type="evidence" value="ECO:0007669"/>
    <property type="project" value="UniProtKB-KW"/>
</dbReference>
<proteinExistence type="predicted"/>
<dbReference type="KEGG" id="rdi:CMV14_14565"/>
<gene>
    <name evidence="2" type="ORF">COO09_23225</name>
</gene>
<dbReference type="SUPFAM" id="SSF53474">
    <property type="entry name" value="alpha/beta-Hydrolases"/>
    <property type="match status" value="1"/>
</dbReference>
<protein>
    <submittedName>
        <fullName evidence="2">Dienelactone hydrolase family protein</fullName>
    </submittedName>
</protein>
<dbReference type="Pfam" id="PF01738">
    <property type="entry name" value="DLH"/>
    <property type="match status" value="1"/>
</dbReference>
<comment type="caution">
    <text evidence="2">The sequence shown here is derived from an EMBL/GenBank/DDBJ whole genome shotgun (WGS) entry which is preliminary data.</text>
</comment>
<dbReference type="AlphaFoldDB" id="A0A2A4FQZ3"/>
<feature type="domain" description="Dienelactone hydrolase" evidence="1">
    <location>
        <begin position="38"/>
        <end position="257"/>
    </location>
</feature>
<evidence type="ECO:0000259" key="1">
    <source>
        <dbReference type="Pfam" id="PF01738"/>
    </source>
</evidence>
<dbReference type="InterPro" id="IPR050261">
    <property type="entry name" value="FrsA_esterase"/>
</dbReference>
<dbReference type="PANTHER" id="PTHR22946:SF0">
    <property type="entry name" value="DIENELACTONE HYDROLASE DOMAIN-CONTAINING PROTEIN"/>
    <property type="match status" value="1"/>
</dbReference>
<organism evidence="2 3">
    <name type="scientific">Rhizorhabdus dicambivorans</name>
    <dbReference type="NCBI Taxonomy" id="1850238"/>
    <lineage>
        <taxon>Bacteria</taxon>
        <taxon>Pseudomonadati</taxon>
        <taxon>Pseudomonadota</taxon>
        <taxon>Alphaproteobacteria</taxon>
        <taxon>Sphingomonadales</taxon>
        <taxon>Sphingomonadaceae</taxon>
        <taxon>Rhizorhabdus</taxon>
    </lineage>
</organism>
<accession>A0A2A4FQZ3</accession>
<dbReference type="InterPro" id="IPR029058">
    <property type="entry name" value="AB_hydrolase_fold"/>
</dbReference>
<evidence type="ECO:0000313" key="3">
    <source>
        <dbReference type="Proteomes" id="UP000218934"/>
    </source>
</evidence>
<dbReference type="InterPro" id="IPR002925">
    <property type="entry name" value="Dienelactn_hydro"/>
</dbReference>
<sequence>MRGWQANVPRPRSIGIEVTSMASQILKYKAGNIELASQLFMPDGPSLYPAVLIFPGGSGLGEHYFDLARKLTSLGYAALACDLYGNGQTMDKDLSKVMPIINRLTSDPALIRIRARASLDAVRAVPQVNAERVAAVGYCLGGVFALELARSGGDIRAAIGIHTPVITASPADAANIKAKILVINGAEDHLVSEAQRAGFEKEMGDAKADWQMHVYGGVTHSFSIPDAAAFGRPDLNRYDRVAAARAWRSTTDLLEDIFADRED</sequence>
<keyword evidence="3" id="KW-1185">Reference proteome</keyword>
<dbReference type="OrthoDB" id="9787933at2"/>
<evidence type="ECO:0000313" key="2">
    <source>
        <dbReference type="EMBL" id="PCE39868.1"/>
    </source>
</evidence>
<dbReference type="Proteomes" id="UP000218934">
    <property type="component" value="Unassembled WGS sequence"/>
</dbReference>
<reference evidence="2 3" key="1">
    <citation type="submission" date="2017-09" db="EMBL/GenBank/DDBJ databases">
        <title>The Catabolism of 3,6-Dichlorosalicylic acid is Initiated by the Cytochrome P450 Monooxygenase DsmABC in Rhizorhabdus dicambivorans Ndbn-20.</title>
        <authorList>
            <person name="Na L."/>
        </authorList>
    </citation>
    <scope>NUCLEOTIDE SEQUENCE [LARGE SCALE GENOMIC DNA]</scope>
    <source>
        <strain evidence="2 3">Ndbn-20m</strain>
    </source>
</reference>
<dbReference type="Gene3D" id="3.40.50.1820">
    <property type="entry name" value="alpha/beta hydrolase"/>
    <property type="match status" value="1"/>
</dbReference>
<keyword evidence="2" id="KW-0378">Hydrolase</keyword>
<name>A0A2A4FQZ3_9SPHN</name>
<dbReference type="PANTHER" id="PTHR22946">
    <property type="entry name" value="DIENELACTONE HYDROLASE DOMAIN-CONTAINING PROTEIN-RELATED"/>
    <property type="match status" value="1"/>
</dbReference>
<dbReference type="EMBL" id="NWUF01000042">
    <property type="protein sequence ID" value="PCE39868.1"/>
    <property type="molecule type" value="Genomic_DNA"/>
</dbReference>